<dbReference type="EMBL" id="LAZR01025599">
    <property type="protein sequence ID" value="KKL71415.1"/>
    <property type="molecule type" value="Genomic_DNA"/>
</dbReference>
<sequence length="251" mass="29268">MEEQSLEKEKNEKERIAKQRIKRKLFTNNMLFMIPSWSDLLGYPTLGKYVHHQVSKIVTDTVIFLSGYDYSIETVKGTLHYLFGLGYYFLKFEIEPDKYITDNRILTGLLLSDFVYDHMATSKNITLEEDHDVVIAEKVTKVPVDLSYKPENHITFIKGALMRNIFIPYKDIFLELMERIRIDDSYQVNKNGHMLLSAHWDYYNQILVSDKMRGIFDTSYLNSVAGLNSIVFEADQLLQETLSPLNLTIIT</sequence>
<reference evidence="1" key="1">
    <citation type="journal article" date="2015" name="Nature">
        <title>Complex archaea that bridge the gap between prokaryotes and eukaryotes.</title>
        <authorList>
            <person name="Spang A."/>
            <person name="Saw J.H."/>
            <person name="Jorgensen S.L."/>
            <person name="Zaremba-Niedzwiedzka K."/>
            <person name="Martijn J."/>
            <person name="Lind A.E."/>
            <person name="van Eijk R."/>
            <person name="Schleper C."/>
            <person name="Guy L."/>
            <person name="Ettema T.J."/>
        </authorList>
    </citation>
    <scope>NUCLEOTIDE SEQUENCE</scope>
</reference>
<accession>A0A0F9GPQ8</accession>
<gene>
    <name evidence="1" type="ORF">LCGC14_2095140</name>
</gene>
<protein>
    <submittedName>
        <fullName evidence="1">Uncharacterized protein</fullName>
    </submittedName>
</protein>
<organism evidence="1">
    <name type="scientific">marine sediment metagenome</name>
    <dbReference type="NCBI Taxonomy" id="412755"/>
    <lineage>
        <taxon>unclassified sequences</taxon>
        <taxon>metagenomes</taxon>
        <taxon>ecological metagenomes</taxon>
    </lineage>
</organism>
<comment type="caution">
    <text evidence="1">The sequence shown here is derived from an EMBL/GenBank/DDBJ whole genome shotgun (WGS) entry which is preliminary data.</text>
</comment>
<dbReference type="AlphaFoldDB" id="A0A0F9GPQ8"/>
<proteinExistence type="predicted"/>
<name>A0A0F9GPQ8_9ZZZZ</name>
<evidence type="ECO:0000313" key="1">
    <source>
        <dbReference type="EMBL" id="KKL71415.1"/>
    </source>
</evidence>